<sequence length="202" mass="23471">MDSSVKEEHQWALEDKSDISNSLKNLHEGNLTFPRAELIPFLRSVDREVDEYATDSNLKKYLSKFLKMCQNVVLNNENLEADLCILRVCYRCRIVNVFFMDMHTLIVSTPAKESNWCKKLNEISYTRNITYHSAIKTTTPHEAVYGIEPHREVLHVQQSIEVISDSNSTQLDKPNHNLEQNIPNSLEVEENNLAQTEEHQRK</sequence>
<reference evidence="1 2" key="1">
    <citation type="submission" date="2022-05" db="EMBL/GenBank/DDBJ databases">
        <authorList>
            <consortium name="Genoscope - CEA"/>
            <person name="William W."/>
        </authorList>
    </citation>
    <scope>NUCLEOTIDE SEQUENCE [LARGE SCALE GENOMIC DNA]</scope>
</reference>
<proteinExistence type="predicted"/>
<evidence type="ECO:0000313" key="1">
    <source>
        <dbReference type="EMBL" id="CAH3170303.1"/>
    </source>
</evidence>
<keyword evidence="2" id="KW-1185">Reference proteome</keyword>
<dbReference type="InterPro" id="IPR036397">
    <property type="entry name" value="RNaseH_sf"/>
</dbReference>
<name>A0ABN8QWY7_9CNID</name>
<dbReference type="EMBL" id="CALNXK010000155">
    <property type="protein sequence ID" value="CAH3170303.1"/>
    <property type="molecule type" value="Genomic_DNA"/>
</dbReference>
<gene>
    <name evidence="1" type="ORF">PLOB_00010707</name>
</gene>
<accession>A0ABN8QWY7</accession>
<comment type="caution">
    <text evidence="1">The sequence shown here is derived from an EMBL/GenBank/DDBJ whole genome shotgun (WGS) entry which is preliminary data.</text>
</comment>
<feature type="non-terminal residue" evidence="1">
    <location>
        <position position="202"/>
    </location>
</feature>
<evidence type="ECO:0000313" key="2">
    <source>
        <dbReference type="Proteomes" id="UP001159405"/>
    </source>
</evidence>
<dbReference type="Proteomes" id="UP001159405">
    <property type="component" value="Unassembled WGS sequence"/>
</dbReference>
<organism evidence="1 2">
    <name type="scientific">Porites lobata</name>
    <dbReference type="NCBI Taxonomy" id="104759"/>
    <lineage>
        <taxon>Eukaryota</taxon>
        <taxon>Metazoa</taxon>
        <taxon>Cnidaria</taxon>
        <taxon>Anthozoa</taxon>
        <taxon>Hexacorallia</taxon>
        <taxon>Scleractinia</taxon>
        <taxon>Fungiina</taxon>
        <taxon>Poritidae</taxon>
        <taxon>Porites</taxon>
    </lineage>
</organism>
<protein>
    <submittedName>
        <fullName evidence="1">Uncharacterized protein</fullName>
    </submittedName>
</protein>
<dbReference type="Gene3D" id="3.30.420.10">
    <property type="entry name" value="Ribonuclease H-like superfamily/Ribonuclease H"/>
    <property type="match status" value="1"/>
</dbReference>